<reference evidence="1" key="1">
    <citation type="submission" date="2021-06" db="EMBL/GenBank/DDBJ databases">
        <authorList>
            <person name="Kallberg Y."/>
            <person name="Tangrot J."/>
            <person name="Rosling A."/>
        </authorList>
    </citation>
    <scope>NUCLEOTIDE SEQUENCE</scope>
    <source>
        <strain evidence="1">28 12/20/2015</strain>
    </source>
</reference>
<accession>A0ACA9RME2</accession>
<comment type="caution">
    <text evidence="1">The sequence shown here is derived from an EMBL/GenBank/DDBJ whole genome shotgun (WGS) entry which is preliminary data.</text>
</comment>
<keyword evidence="2" id="KW-1185">Reference proteome</keyword>
<protein>
    <submittedName>
        <fullName evidence="1">12114_t:CDS:1</fullName>
    </submittedName>
</protein>
<feature type="non-terminal residue" evidence="1">
    <location>
        <position position="1"/>
    </location>
</feature>
<name>A0ACA9RME2_9GLOM</name>
<dbReference type="EMBL" id="CAJVPW010079028">
    <property type="protein sequence ID" value="CAG8800094.1"/>
    <property type="molecule type" value="Genomic_DNA"/>
</dbReference>
<evidence type="ECO:0000313" key="1">
    <source>
        <dbReference type="EMBL" id="CAG8800094.1"/>
    </source>
</evidence>
<sequence>QEEIENSSTTVSEIASTFGNNQLNKKISVFPLIETRLFQLGQFLIDNKRSTNFENEINILITSLDFQPEAFTSIFQSAFEKAYQKYKTHVANHPAHSLFKDSQLFDPRFISLTTANKNILFYKSISELSNLSA</sequence>
<feature type="non-terminal residue" evidence="1">
    <location>
        <position position="133"/>
    </location>
</feature>
<gene>
    <name evidence="1" type="ORF">SPELUC_LOCUS17993</name>
</gene>
<proteinExistence type="predicted"/>
<dbReference type="Proteomes" id="UP000789366">
    <property type="component" value="Unassembled WGS sequence"/>
</dbReference>
<evidence type="ECO:0000313" key="2">
    <source>
        <dbReference type="Proteomes" id="UP000789366"/>
    </source>
</evidence>
<organism evidence="1 2">
    <name type="scientific">Cetraspora pellucida</name>
    <dbReference type="NCBI Taxonomy" id="1433469"/>
    <lineage>
        <taxon>Eukaryota</taxon>
        <taxon>Fungi</taxon>
        <taxon>Fungi incertae sedis</taxon>
        <taxon>Mucoromycota</taxon>
        <taxon>Glomeromycotina</taxon>
        <taxon>Glomeromycetes</taxon>
        <taxon>Diversisporales</taxon>
        <taxon>Gigasporaceae</taxon>
        <taxon>Cetraspora</taxon>
    </lineage>
</organism>